<keyword evidence="11 17" id="KW-1133">Transmembrane helix</keyword>
<feature type="transmembrane region" description="Helical" evidence="17">
    <location>
        <begin position="827"/>
        <end position="851"/>
    </location>
</feature>
<dbReference type="SUPFAM" id="SSF55073">
    <property type="entry name" value="Nucleotide cyclase"/>
    <property type="match status" value="2"/>
</dbReference>
<evidence type="ECO:0000256" key="11">
    <source>
        <dbReference type="ARBA" id="ARBA00022989"/>
    </source>
</evidence>
<dbReference type="GO" id="GO:0035556">
    <property type="term" value="P:intracellular signal transduction"/>
    <property type="evidence" value="ECO:0007669"/>
    <property type="project" value="InterPro"/>
</dbReference>
<evidence type="ECO:0000256" key="15">
    <source>
        <dbReference type="RuleBase" id="RU000405"/>
    </source>
</evidence>
<dbReference type="Ensembl" id="ENSPFOT00000022139.1">
    <property type="protein sequence ID" value="ENSPFOP00000027455.1"/>
    <property type="gene ID" value="ENSPFOG00000011468.2"/>
</dbReference>
<keyword evidence="10" id="KW-0460">Magnesium</keyword>
<dbReference type="EMBL" id="AYCK01006545">
    <property type="status" value="NOT_ANNOTATED_CDS"/>
    <property type="molecule type" value="Genomic_DNA"/>
</dbReference>
<sequence length="1296" mass="144716">MASPQHQKLLPHNTEVSCDSSGDGGVSVRIGSSVKHSKHCKYSISSSCSSGESGVRRTMVKSFRAHKGMPQLFERSAGHFWDPKFDSSILEEACRERCFPQTRRRFRYVLFYLVAASFLWGLYFAAHPSCCDIVVFLLPTASFLIFCLLLFLMTFTRLYSRCYNQASLLLILVTFILTLAPQIQTLGFRNPDGMSPEGSNKFPCLSPVGTFSLCIEVLLLLYSVLHVRLYASLMLGLLYSVLFETLGCLLPTQAGGNWSWAFSSELEMFSWLGPAKALLHLCAHAIGIHLFVMSEVRSRSTFLKVGQAIMHGKDLEVEKALKERMIHSVMPRIVADELMKQGDEEIGDNCGKRYSTGGAAAALSSPKNNKRKKTSIPRGQIIFRPFNMKRMDPVSILFADIVGFTNMSANKSAHALVGLLNDLFGRFDRLCELTGCEKISTLGDCYYCVAGCPEPRPDHAYCCVEMGLGMIQAIEQFCQEKREMVNMRVGVHTGTVLCGILGMKRFKFDVWSNDVNLANLMEQLGVAGKVHLSQATFDFLDDRYQHEDGQVNERIGQSVVADQLKGLSKSVVALCRCLRSHLCCCFPSKASMSGFCCTDVLNGQYGHRYERQQSDDTVSTQARKLETLDRFPSACLSCSVTLMAGEDQVLEEGTVHNGCHDDRSNNSKVSVGRSPKTVNGLLSPQLEALNNSQTSLCEMLQEKEKKSWSGGAMGMDHSALIPLRSKNFRERSDAHFVDVIKEDSLMKDYFYKPPLHKLSLTFLERSLESAYRISYQEEVENQAAVQTFASPTFSSFLDMLLCCLVVLALSLACFLRPLVTQQSPSALAFILTAVVALLEALALLCAIRMAFYLDSVLSCTRVLMRAVSGWIVRHFVGAVLVSLPALAVYSHFTCDMYNSIQFTMFICCAIIIAIVQYCNFCHLSYWMRSTIATFVGLALLTLLCCSPCRKCEIPIAKFHAQSNITNGSVILSDNSTSSDQQPNFDPHKRLIPEACVAFFLLLLLVWFLNREFEVSYRLHYHGNVEADQHRIKIQNMRDQADWLLRNIIPIHVAEQLKVSQSYSKNHDNVGVIFASIVNFSEFYEESYEGGKECYRVLNELIGDFDELLRKPAFANIEKIKTIGATYMAAAGLNTQQCADAPHPQEHLRALFEFALEMMRVVDDFNKNMLGFGFKLRIGFNHGPLTAGVIGTTKLLYDIWGDTVNIASRMDTTGVECRVQVSEESYCVLSGMDYEFDYRGTVNVKGKGQMKTFLYPKSSDSGPVPQYQLSVSPEIRAQVDGSIGRSPTDEIASMVPT</sequence>
<evidence type="ECO:0000256" key="16">
    <source>
        <dbReference type="SAM" id="MobiDB-lite"/>
    </source>
</evidence>
<dbReference type="Proteomes" id="UP000028760">
    <property type="component" value="Unassembled WGS sequence"/>
</dbReference>
<keyword evidence="9" id="KW-0067">ATP-binding</keyword>
<evidence type="ECO:0000256" key="12">
    <source>
        <dbReference type="ARBA" id="ARBA00022998"/>
    </source>
</evidence>
<keyword evidence="6 17" id="KW-0812">Transmembrane</keyword>
<dbReference type="SMART" id="SM00044">
    <property type="entry name" value="CYCc"/>
    <property type="match status" value="2"/>
</dbReference>
<evidence type="ECO:0000256" key="9">
    <source>
        <dbReference type="ARBA" id="ARBA00022840"/>
    </source>
</evidence>
<name>A0A096M7R4_POEFO</name>
<comment type="catalytic activity">
    <reaction evidence="1">
        <text>ATP = 3',5'-cyclic AMP + diphosphate</text>
        <dbReference type="Rhea" id="RHEA:15389"/>
        <dbReference type="ChEBI" id="CHEBI:30616"/>
        <dbReference type="ChEBI" id="CHEBI:33019"/>
        <dbReference type="ChEBI" id="CHEBI:58165"/>
        <dbReference type="EC" id="4.6.1.1"/>
    </reaction>
</comment>
<dbReference type="EMBL" id="AYCK01006546">
    <property type="status" value="NOT_ANNOTATED_CDS"/>
    <property type="molecule type" value="Genomic_DNA"/>
</dbReference>
<evidence type="ECO:0000256" key="6">
    <source>
        <dbReference type="ARBA" id="ARBA00022692"/>
    </source>
</evidence>
<evidence type="ECO:0000256" key="14">
    <source>
        <dbReference type="ARBA" id="ARBA00023239"/>
    </source>
</evidence>
<dbReference type="GO" id="GO:0004016">
    <property type="term" value="F:adenylate cyclase activity"/>
    <property type="evidence" value="ECO:0007669"/>
    <property type="project" value="UniProtKB-EC"/>
</dbReference>
<dbReference type="PANTHER" id="PTHR45627:SF8">
    <property type="entry name" value="ADENYLATE CYCLASE TYPE 9"/>
    <property type="match status" value="1"/>
</dbReference>
<feature type="transmembrane region" description="Helical" evidence="17">
    <location>
        <begin position="237"/>
        <end position="256"/>
    </location>
</feature>
<feature type="transmembrane region" description="Helical" evidence="17">
    <location>
        <begin position="167"/>
        <end position="185"/>
    </location>
</feature>
<evidence type="ECO:0000256" key="7">
    <source>
        <dbReference type="ARBA" id="ARBA00022723"/>
    </source>
</evidence>
<evidence type="ECO:0000256" key="8">
    <source>
        <dbReference type="ARBA" id="ARBA00022741"/>
    </source>
</evidence>
<comment type="subcellular location">
    <subcellularLocation>
        <location evidence="4">Membrane</location>
        <topology evidence="4">Multi-pass membrane protein</topology>
    </subcellularLocation>
</comment>
<organism evidence="19 20">
    <name type="scientific">Poecilia formosa</name>
    <name type="common">Amazon molly</name>
    <name type="synonym">Limia formosa</name>
    <dbReference type="NCBI Taxonomy" id="48698"/>
    <lineage>
        <taxon>Eukaryota</taxon>
        <taxon>Metazoa</taxon>
        <taxon>Chordata</taxon>
        <taxon>Craniata</taxon>
        <taxon>Vertebrata</taxon>
        <taxon>Euteleostomi</taxon>
        <taxon>Actinopterygii</taxon>
        <taxon>Neopterygii</taxon>
        <taxon>Teleostei</taxon>
        <taxon>Neoteleostei</taxon>
        <taxon>Acanthomorphata</taxon>
        <taxon>Ovalentaria</taxon>
        <taxon>Atherinomorphae</taxon>
        <taxon>Cyprinodontiformes</taxon>
        <taxon>Poeciliidae</taxon>
        <taxon>Poeciliinae</taxon>
        <taxon>Poecilia</taxon>
    </lineage>
</organism>
<dbReference type="InterPro" id="IPR001054">
    <property type="entry name" value="A/G_cyclase"/>
</dbReference>
<dbReference type="PROSITE" id="PS50125">
    <property type="entry name" value="GUANYLATE_CYCLASE_2"/>
    <property type="match status" value="2"/>
</dbReference>
<evidence type="ECO:0000256" key="17">
    <source>
        <dbReference type="SAM" id="Phobius"/>
    </source>
</evidence>
<dbReference type="FunFam" id="3.30.70.1230:FF:000008">
    <property type="entry name" value="Adenylate cyclase type 9"/>
    <property type="match status" value="1"/>
</dbReference>
<dbReference type="GO" id="GO:0005524">
    <property type="term" value="F:ATP binding"/>
    <property type="evidence" value="ECO:0007669"/>
    <property type="project" value="UniProtKB-KW"/>
</dbReference>
<evidence type="ECO:0000256" key="13">
    <source>
        <dbReference type="ARBA" id="ARBA00023136"/>
    </source>
</evidence>
<dbReference type="PROSITE" id="PS00452">
    <property type="entry name" value="GUANYLATE_CYCLASE_1"/>
    <property type="match status" value="2"/>
</dbReference>
<keyword evidence="8" id="KW-0547">Nucleotide-binding</keyword>
<evidence type="ECO:0000259" key="18">
    <source>
        <dbReference type="PROSITE" id="PS50125"/>
    </source>
</evidence>
<dbReference type="PANTHER" id="PTHR45627">
    <property type="entry name" value="ADENYLATE CYCLASE TYPE 1"/>
    <property type="match status" value="1"/>
</dbReference>
<evidence type="ECO:0000256" key="2">
    <source>
        <dbReference type="ARBA" id="ARBA00001936"/>
    </source>
</evidence>
<comment type="cofactor">
    <cofactor evidence="3">
        <name>Mg(2+)</name>
        <dbReference type="ChEBI" id="CHEBI:18420"/>
    </cofactor>
</comment>
<feature type="transmembrane region" description="Helical" evidence="17">
    <location>
        <begin position="109"/>
        <end position="127"/>
    </location>
</feature>
<dbReference type="GO" id="GO:0006171">
    <property type="term" value="P:cAMP biosynthetic process"/>
    <property type="evidence" value="ECO:0007669"/>
    <property type="project" value="UniProtKB-KW"/>
</dbReference>
<feature type="transmembrane region" description="Helical" evidence="17">
    <location>
        <begin position="205"/>
        <end position="225"/>
    </location>
</feature>
<dbReference type="GeneTree" id="ENSGT00940000155577"/>
<protein>
    <recommendedName>
        <fullName evidence="5">adenylate cyclase</fullName>
        <ecNumber evidence="5">4.6.1.1</ecNumber>
    </recommendedName>
</protein>
<feature type="transmembrane region" description="Helical" evidence="17">
    <location>
        <begin position="133"/>
        <end position="155"/>
    </location>
</feature>
<dbReference type="GO" id="GO:0005886">
    <property type="term" value="C:plasma membrane"/>
    <property type="evidence" value="ECO:0007669"/>
    <property type="project" value="TreeGrafter"/>
</dbReference>
<proteinExistence type="inferred from homology"/>
<evidence type="ECO:0000256" key="3">
    <source>
        <dbReference type="ARBA" id="ARBA00001946"/>
    </source>
</evidence>
<evidence type="ECO:0000313" key="20">
    <source>
        <dbReference type="Proteomes" id="UP000028760"/>
    </source>
</evidence>
<dbReference type="InterPro" id="IPR018297">
    <property type="entry name" value="A/G_cyclase_CS"/>
</dbReference>
<dbReference type="OMA" id="FTAMPPG"/>
<dbReference type="Pfam" id="PF00211">
    <property type="entry name" value="Guanylate_cyc"/>
    <property type="match status" value="2"/>
</dbReference>
<reference evidence="20" key="1">
    <citation type="submission" date="2013-10" db="EMBL/GenBank/DDBJ databases">
        <authorList>
            <person name="Schartl M."/>
            <person name="Warren W."/>
        </authorList>
    </citation>
    <scope>NUCLEOTIDE SEQUENCE [LARGE SCALE GENOMIC DNA]</scope>
    <source>
        <strain evidence="20">female</strain>
    </source>
</reference>
<feature type="region of interest" description="Disordered" evidence="16">
    <location>
        <begin position="655"/>
        <end position="674"/>
    </location>
</feature>
<feature type="region of interest" description="Disordered" evidence="16">
    <location>
        <begin position="1"/>
        <end position="24"/>
    </location>
</feature>
<keyword evidence="12" id="KW-0115">cAMP biosynthesis</keyword>
<dbReference type="EC" id="4.6.1.1" evidence="5"/>
<keyword evidence="7" id="KW-0479">Metal-binding</keyword>
<keyword evidence="14 15" id="KW-0456">Lyase</keyword>
<feature type="transmembrane region" description="Helical" evidence="17">
    <location>
        <begin position="871"/>
        <end position="890"/>
    </location>
</feature>
<dbReference type="InterPro" id="IPR029787">
    <property type="entry name" value="Nucleotide_cyclase"/>
</dbReference>
<comment type="cofactor">
    <cofactor evidence="2">
        <name>Mn(2+)</name>
        <dbReference type="ChEBI" id="CHEBI:29035"/>
    </cofactor>
</comment>
<dbReference type="GO" id="GO:0046872">
    <property type="term" value="F:metal ion binding"/>
    <property type="evidence" value="ECO:0007669"/>
    <property type="project" value="UniProtKB-KW"/>
</dbReference>
<feature type="transmembrane region" description="Helical" evidence="17">
    <location>
        <begin position="796"/>
        <end position="815"/>
    </location>
</feature>
<evidence type="ECO:0000313" key="19">
    <source>
        <dbReference type="Ensembl" id="ENSPFOP00000027455.1"/>
    </source>
</evidence>
<keyword evidence="20" id="KW-1185">Reference proteome</keyword>
<evidence type="ECO:0000256" key="10">
    <source>
        <dbReference type="ARBA" id="ARBA00022842"/>
    </source>
</evidence>
<feature type="transmembrane region" description="Helical" evidence="17">
    <location>
        <begin position="990"/>
        <end position="1008"/>
    </location>
</feature>
<dbReference type="CDD" id="cd07302">
    <property type="entry name" value="CHD"/>
    <property type="match status" value="2"/>
</dbReference>
<evidence type="ECO:0000256" key="5">
    <source>
        <dbReference type="ARBA" id="ARBA00012201"/>
    </source>
</evidence>
<reference evidence="19" key="3">
    <citation type="submission" date="2025-09" db="UniProtKB">
        <authorList>
            <consortium name="Ensembl"/>
        </authorList>
    </citation>
    <scope>IDENTIFICATION</scope>
</reference>
<feature type="domain" description="Guanylate cyclase" evidence="18">
    <location>
        <begin position="1070"/>
        <end position="1210"/>
    </location>
</feature>
<feature type="transmembrane region" description="Helical" evidence="17">
    <location>
        <begin position="902"/>
        <end position="925"/>
    </location>
</feature>
<dbReference type="GO" id="GO:0007189">
    <property type="term" value="P:adenylate cyclase-activating G protein-coupled receptor signaling pathway"/>
    <property type="evidence" value="ECO:0007669"/>
    <property type="project" value="TreeGrafter"/>
</dbReference>
<accession>A0A096M7R4</accession>
<reference evidence="19" key="2">
    <citation type="submission" date="2025-08" db="UniProtKB">
        <authorList>
            <consortium name="Ensembl"/>
        </authorList>
    </citation>
    <scope>IDENTIFICATION</scope>
</reference>
<evidence type="ECO:0000256" key="4">
    <source>
        <dbReference type="ARBA" id="ARBA00004141"/>
    </source>
</evidence>
<feature type="transmembrane region" description="Helical" evidence="17">
    <location>
        <begin position="268"/>
        <end position="292"/>
    </location>
</feature>
<comment type="similarity">
    <text evidence="15">Belongs to the adenylyl cyclase class-4/guanylyl cyclase family.</text>
</comment>
<dbReference type="Gene3D" id="3.30.70.1230">
    <property type="entry name" value="Nucleotide cyclase"/>
    <property type="match status" value="2"/>
</dbReference>
<feature type="domain" description="Guanylate cyclase" evidence="18">
    <location>
        <begin position="395"/>
        <end position="522"/>
    </location>
</feature>
<evidence type="ECO:0000256" key="1">
    <source>
        <dbReference type="ARBA" id="ARBA00001593"/>
    </source>
</evidence>
<keyword evidence="13 17" id="KW-0472">Membrane</keyword>